<dbReference type="InterPro" id="IPR005861">
    <property type="entry name" value="HisP_aminotrans"/>
</dbReference>
<reference evidence="9" key="1">
    <citation type="journal article" date="2014" name="Gene">
        <title>Genome-guided analysis of transformation efficiency and carbon dioxide assimilation by Moorella thermoacetica Y72.</title>
        <authorList>
            <person name="Tsukahara K."/>
            <person name="Kita A."/>
            <person name="Nakashimada Y."/>
            <person name="Hoshino T."/>
            <person name="Murakami K."/>
        </authorList>
    </citation>
    <scope>NUCLEOTIDE SEQUENCE [LARGE SCALE GENOMIC DNA]</scope>
    <source>
        <strain evidence="9">Y72</strain>
    </source>
</reference>
<dbReference type="GO" id="GO:0030170">
    <property type="term" value="F:pyridoxal phosphate binding"/>
    <property type="evidence" value="ECO:0007669"/>
    <property type="project" value="InterPro"/>
</dbReference>
<dbReference type="SUPFAM" id="SSF53383">
    <property type="entry name" value="PLP-dependent transferases"/>
    <property type="match status" value="1"/>
</dbReference>
<comment type="subunit">
    <text evidence="2 6">Homodimer.</text>
</comment>
<feature type="compositionally biased region" description="Polar residues" evidence="7">
    <location>
        <begin position="1"/>
        <end position="11"/>
    </location>
</feature>
<dbReference type="UniPathway" id="UPA00031">
    <property type="reaction ID" value="UER00012"/>
</dbReference>
<dbReference type="EMBL" id="DF238840">
    <property type="protein sequence ID" value="GAF26234.1"/>
    <property type="molecule type" value="Genomic_DNA"/>
</dbReference>
<dbReference type="InterPro" id="IPR050106">
    <property type="entry name" value="HistidinolP_aminotransfase"/>
</dbReference>
<comment type="pathway">
    <text evidence="6">Amino-acid biosynthesis; L-histidine biosynthesis; L-histidine from 5-phospho-alpha-D-ribose 1-diphosphate: step 7/9.</text>
</comment>
<organism evidence="9">
    <name type="scientific">Moorella thermoacetica Y72</name>
    <dbReference type="NCBI Taxonomy" id="1325331"/>
    <lineage>
        <taxon>Bacteria</taxon>
        <taxon>Bacillati</taxon>
        <taxon>Bacillota</taxon>
        <taxon>Clostridia</taxon>
        <taxon>Neomoorellales</taxon>
        <taxon>Neomoorellaceae</taxon>
        <taxon>Neomoorella</taxon>
    </lineage>
</organism>
<name>A0A0S6UB89_NEOTH</name>
<dbReference type="GO" id="GO:0000105">
    <property type="term" value="P:L-histidine biosynthetic process"/>
    <property type="evidence" value="ECO:0007669"/>
    <property type="project" value="UniProtKB-UniRule"/>
</dbReference>
<keyword evidence="6" id="KW-0028">Amino-acid biosynthesis</keyword>
<feature type="modified residue" description="N6-(pyridoxal phosphate)lysine" evidence="6">
    <location>
        <position position="248"/>
    </location>
</feature>
<dbReference type="InterPro" id="IPR015422">
    <property type="entry name" value="PyrdxlP-dep_Trfase_small"/>
</dbReference>
<evidence type="ECO:0000256" key="5">
    <source>
        <dbReference type="ARBA" id="ARBA00022898"/>
    </source>
</evidence>
<dbReference type="AlphaFoldDB" id="A0A0S6UB89"/>
<dbReference type="GeneID" id="45616552"/>
<evidence type="ECO:0000256" key="6">
    <source>
        <dbReference type="HAMAP-Rule" id="MF_01023"/>
    </source>
</evidence>
<dbReference type="PANTHER" id="PTHR43643">
    <property type="entry name" value="HISTIDINOL-PHOSPHATE AMINOTRANSFERASE 2"/>
    <property type="match status" value="1"/>
</dbReference>
<accession>A0A0S6UB89</accession>
<dbReference type="GO" id="GO:0004400">
    <property type="term" value="F:histidinol-phosphate transaminase activity"/>
    <property type="evidence" value="ECO:0007669"/>
    <property type="project" value="UniProtKB-UniRule"/>
</dbReference>
<feature type="domain" description="Aminotransferase class I/classII large" evidence="8">
    <location>
        <begin position="54"/>
        <end position="381"/>
    </location>
</feature>
<keyword evidence="6" id="KW-0368">Histidine biosynthesis</keyword>
<evidence type="ECO:0000256" key="7">
    <source>
        <dbReference type="SAM" id="MobiDB-lite"/>
    </source>
</evidence>
<dbReference type="InterPro" id="IPR015421">
    <property type="entry name" value="PyrdxlP-dep_Trfase_major"/>
</dbReference>
<comment type="catalytic activity">
    <reaction evidence="6">
        <text>L-histidinol phosphate + 2-oxoglutarate = 3-(imidazol-4-yl)-2-oxopropyl phosphate + L-glutamate</text>
        <dbReference type="Rhea" id="RHEA:23744"/>
        <dbReference type="ChEBI" id="CHEBI:16810"/>
        <dbReference type="ChEBI" id="CHEBI:29985"/>
        <dbReference type="ChEBI" id="CHEBI:57766"/>
        <dbReference type="ChEBI" id="CHEBI:57980"/>
        <dbReference type="EC" id="2.6.1.9"/>
    </reaction>
</comment>
<dbReference type="RefSeq" id="WP_011392052.1">
    <property type="nucleotide sequence ID" value="NZ_DF238840.1"/>
</dbReference>
<dbReference type="InterPro" id="IPR004839">
    <property type="entry name" value="Aminotransferase_I/II_large"/>
</dbReference>
<sequence length="386" mass="42765">MMVRKSTASNRRLQDKGDEEPVATVPKCREAILSIKPYVPGKPIEEVQRELGVKDVIKLASNENPLGPSPDAVQALQEASDRIFLYPDGNCYYLKEALAAKLGVKQENLIIGNGTDEILKMLAETYINPGDEIVVADPTFSEYEFAAQVMGGRAIKVPTRNFRHDLAAMAAAITPRTRLVFVCNPNNPTGTIVGQAALDGFLKQVPPSVLVVLDEAYSDYVTAEHYPNSLAYVRAGRANVIILRTFSKIYGLAGLRVGYGVAVPEIIRDLNRVREPFNVNLLAQVAAVAALKDEAHVGKSREVNSEGKDYLYSQFESLGLKYVPTEANFIFVDIQRDSREVFRQLLQKGVIVRTGDIFGYDTFLRVTIGTRRQNETFIRALREILA</sequence>
<dbReference type="Gene3D" id="3.40.640.10">
    <property type="entry name" value="Type I PLP-dependent aspartate aminotransferase-like (Major domain)"/>
    <property type="match status" value="1"/>
</dbReference>
<keyword evidence="5 6" id="KW-0663">Pyridoxal phosphate</keyword>
<dbReference type="Pfam" id="PF00155">
    <property type="entry name" value="Aminotran_1_2"/>
    <property type="match status" value="1"/>
</dbReference>
<evidence type="ECO:0000256" key="2">
    <source>
        <dbReference type="ARBA" id="ARBA00011738"/>
    </source>
</evidence>
<keyword evidence="3 6" id="KW-0032">Aminotransferase</keyword>
<feature type="region of interest" description="Disordered" evidence="7">
    <location>
        <begin position="1"/>
        <end position="22"/>
    </location>
</feature>
<dbReference type="SMR" id="A0A0S6UB89"/>
<keyword evidence="4 6" id="KW-0808">Transferase</keyword>
<comment type="cofactor">
    <cofactor evidence="1 6">
        <name>pyridoxal 5'-phosphate</name>
        <dbReference type="ChEBI" id="CHEBI:597326"/>
    </cofactor>
</comment>
<evidence type="ECO:0000256" key="1">
    <source>
        <dbReference type="ARBA" id="ARBA00001933"/>
    </source>
</evidence>
<dbReference type="Gene3D" id="3.90.1150.10">
    <property type="entry name" value="Aspartate Aminotransferase, domain 1"/>
    <property type="match status" value="1"/>
</dbReference>
<comment type="similarity">
    <text evidence="6">Belongs to the class-II pyridoxal-phosphate-dependent aminotransferase family. Histidinol-phosphate aminotransferase subfamily.</text>
</comment>
<dbReference type="Proteomes" id="UP000063718">
    <property type="component" value="Unassembled WGS sequence"/>
</dbReference>
<evidence type="ECO:0000256" key="4">
    <source>
        <dbReference type="ARBA" id="ARBA00022679"/>
    </source>
</evidence>
<dbReference type="CDD" id="cd00609">
    <property type="entry name" value="AAT_like"/>
    <property type="match status" value="1"/>
</dbReference>
<proteinExistence type="inferred from homology"/>
<protein>
    <recommendedName>
        <fullName evidence="6">Histidinol-phosphate aminotransferase</fullName>
        <ecNumber evidence="6">2.6.1.9</ecNumber>
    </recommendedName>
    <alternativeName>
        <fullName evidence="6">Imidazole acetol-phosphate transaminase</fullName>
    </alternativeName>
</protein>
<evidence type="ECO:0000256" key="3">
    <source>
        <dbReference type="ARBA" id="ARBA00022576"/>
    </source>
</evidence>
<dbReference type="NCBIfam" id="TIGR01141">
    <property type="entry name" value="hisC"/>
    <property type="match status" value="1"/>
</dbReference>
<dbReference type="HAMAP" id="MF_01023">
    <property type="entry name" value="HisC_aminotrans_2"/>
    <property type="match status" value="1"/>
</dbReference>
<dbReference type="InterPro" id="IPR015424">
    <property type="entry name" value="PyrdxlP-dep_Trfase"/>
</dbReference>
<evidence type="ECO:0000259" key="8">
    <source>
        <dbReference type="Pfam" id="PF00155"/>
    </source>
</evidence>
<dbReference type="PANTHER" id="PTHR43643:SF3">
    <property type="entry name" value="HISTIDINOL-PHOSPHATE AMINOTRANSFERASE"/>
    <property type="match status" value="1"/>
</dbReference>
<evidence type="ECO:0000313" key="9">
    <source>
        <dbReference type="EMBL" id="GAF26234.1"/>
    </source>
</evidence>
<dbReference type="EC" id="2.6.1.9" evidence="6"/>
<gene>
    <name evidence="6" type="primary">hisC</name>
    <name evidence="9" type="ORF">MTY_1573</name>
</gene>